<feature type="transmembrane region" description="Helical" evidence="6">
    <location>
        <begin position="337"/>
        <end position="360"/>
    </location>
</feature>
<dbReference type="PANTHER" id="PTHR30250">
    <property type="entry name" value="PST FAMILY PREDICTED COLANIC ACID TRANSPORTER"/>
    <property type="match status" value="1"/>
</dbReference>
<feature type="transmembrane region" description="Helical" evidence="6">
    <location>
        <begin position="245"/>
        <end position="265"/>
    </location>
</feature>
<feature type="transmembrane region" description="Helical" evidence="6">
    <location>
        <begin position="42"/>
        <end position="61"/>
    </location>
</feature>
<keyword evidence="8" id="KW-1185">Reference proteome</keyword>
<feature type="transmembrane region" description="Helical" evidence="6">
    <location>
        <begin position="169"/>
        <end position="193"/>
    </location>
</feature>
<dbReference type="GO" id="GO:0005886">
    <property type="term" value="C:plasma membrane"/>
    <property type="evidence" value="ECO:0007669"/>
    <property type="project" value="UniProtKB-SubCell"/>
</dbReference>
<dbReference type="AlphaFoldDB" id="A0A1H0BCJ7"/>
<evidence type="ECO:0000256" key="1">
    <source>
        <dbReference type="ARBA" id="ARBA00004651"/>
    </source>
</evidence>
<sequence>MGAFFLFQALLGILEIGADFGIRGAVEKRVSEGDSPGSFLSSAIVIKMVPIAVIVLIIFLLRSYVNDYLGTELALLLAIAIVLQEAEQLAEFNLKGELRVGETAELRVARQIVWAGVGIILVQLGYGAIGLVYGLMAGMGVVFVWGWYKTSTPFGRPSYKHARSLFDYAKYNVASFVGGYVYSWMDVLIIGFFLTQAHVGAYEVAWRITLIVMLLSRSIAEVLLPQISRWDSEDAKNRIESAISNAITPSMIFVIPSVFGVIVFSQEILEYMFGAEFTIAWLALIILMSEKLVQAIHVILGRALKGINRPDLAAYATIVSVVANLILNVALVVEFGIVGAAAATLLSFVLNTALHGYYLSKFVSIRFPKVEIGWCFLSAVGMTIALFGLQSVFDVDGLPSLLTAIFAGATVYVLFILSFRGLRMKFVTQVTSFVSNL</sequence>
<evidence type="ECO:0000256" key="6">
    <source>
        <dbReference type="SAM" id="Phobius"/>
    </source>
</evidence>
<keyword evidence="3 6" id="KW-0812">Transmembrane</keyword>
<keyword evidence="4 6" id="KW-1133">Transmembrane helix</keyword>
<evidence type="ECO:0000256" key="4">
    <source>
        <dbReference type="ARBA" id="ARBA00022989"/>
    </source>
</evidence>
<keyword evidence="2" id="KW-1003">Cell membrane</keyword>
<protein>
    <submittedName>
        <fullName evidence="7">Membrane protein involved in the export of O-antigen and teichoic acid</fullName>
    </submittedName>
</protein>
<evidence type="ECO:0000256" key="5">
    <source>
        <dbReference type="ARBA" id="ARBA00023136"/>
    </source>
</evidence>
<reference evidence="7 8" key="1">
    <citation type="submission" date="2016-10" db="EMBL/GenBank/DDBJ databases">
        <authorList>
            <person name="de Groot N.N."/>
        </authorList>
    </citation>
    <scope>NUCLEOTIDE SEQUENCE [LARGE SCALE GENOMIC DNA]</scope>
    <source>
        <strain evidence="8">EB21,IBRC-M 10013,KCTC 4048</strain>
    </source>
</reference>
<evidence type="ECO:0000256" key="3">
    <source>
        <dbReference type="ARBA" id="ARBA00022692"/>
    </source>
</evidence>
<feature type="transmembrane region" description="Helical" evidence="6">
    <location>
        <begin position="124"/>
        <end position="148"/>
    </location>
</feature>
<comment type="subcellular location">
    <subcellularLocation>
        <location evidence="1">Cell membrane</location>
        <topology evidence="1">Multi-pass membrane protein</topology>
    </subcellularLocation>
</comment>
<organism evidence="7 8">
    <name type="scientific">Haloarchaeobius iranensis</name>
    <dbReference type="NCBI Taxonomy" id="996166"/>
    <lineage>
        <taxon>Archaea</taxon>
        <taxon>Methanobacteriati</taxon>
        <taxon>Methanobacteriota</taxon>
        <taxon>Stenosarchaea group</taxon>
        <taxon>Halobacteria</taxon>
        <taxon>Halobacteriales</taxon>
        <taxon>Halorubellaceae</taxon>
        <taxon>Haloarchaeobius</taxon>
    </lineage>
</organism>
<name>A0A1H0BCJ7_9EURY</name>
<accession>A0A1H0BCJ7</accession>
<gene>
    <name evidence="7" type="ORF">SAMN05192554_13713</name>
</gene>
<dbReference type="Proteomes" id="UP000199370">
    <property type="component" value="Unassembled WGS sequence"/>
</dbReference>
<dbReference type="PANTHER" id="PTHR30250:SF28">
    <property type="entry name" value="POLYSACCHARIDE BIOSYNTHESIS PROTEIN"/>
    <property type="match status" value="1"/>
</dbReference>
<feature type="transmembrane region" description="Helical" evidence="6">
    <location>
        <begin position="372"/>
        <end position="393"/>
    </location>
</feature>
<dbReference type="STRING" id="996166.SAMN05192554_13713"/>
<keyword evidence="5 6" id="KW-0472">Membrane</keyword>
<dbReference type="InterPro" id="IPR050833">
    <property type="entry name" value="Poly_Biosynth_Transport"/>
</dbReference>
<evidence type="ECO:0000313" key="8">
    <source>
        <dbReference type="Proteomes" id="UP000199370"/>
    </source>
</evidence>
<feature type="transmembrane region" description="Helical" evidence="6">
    <location>
        <begin position="312"/>
        <end position="331"/>
    </location>
</feature>
<dbReference type="Pfam" id="PF13440">
    <property type="entry name" value="Polysacc_synt_3"/>
    <property type="match status" value="1"/>
</dbReference>
<evidence type="ECO:0000256" key="2">
    <source>
        <dbReference type="ARBA" id="ARBA00022475"/>
    </source>
</evidence>
<evidence type="ECO:0000313" key="7">
    <source>
        <dbReference type="EMBL" id="SDN43357.1"/>
    </source>
</evidence>
<dbReference type="EMBL" id="FNIA01000037">
    <property type="protein sequence ID" value="SDN43357.1"/>
    <property type="molecule type" value="Genomic_DNA"/>
</dbReference>
<feature type="transmembrane region" description="Helical" evidence="6">
    <location>
        <begin position="399"/>
        <end position="419"/>
    </location>
</feature>
<feature type="transmembrane region" description="Helical" evidence="6">
    <location>
        <begin position="277"/>
        <end position="300"/>
    </location>
</feature>
<proteinExistence type="predicted"/>
<feature type="transmembrane region" description="Helical" evidence="6">
    <location>
        <begin position="205"/>
        <end position="224"/>
    </location>
</feature>